<gene>
    <name evidence="1" type="ORF">EJC49_16575</name>
</gene>
<dbReference type="EMBL" id="RWKW01000059">
    <property type="protein sequence ID" value="RST85248.1"/>
    <property type="molecule type" value="Genomic_DNA"/>
</dbReference>
<evidence type="ECO:0000313" key="1">
    <source>
        <dbReference type="EMBL" id="RST85248.1"/>
    </source>
</evidence>
<dbReference type="OrthoDB" id="8085537at2"/>
<reference evidence="1 2" key="1">
    <citation type="submission" date="2018-12" db="EMBL/GenBank/DDBJ databases">
        <title>Mesorhizobium carbonis sp. nov., isolated from coal mine water.</title>
        <authorList>
            <person name="Xin W."/>
            <person name="Xu Z."/>
            <person name="Xiang F."/>
            <person name="Zhang J."/>
            <person name="Xi L."/>
            <person name="Liu J."/>
        </authorList>
    </citation>
    <scope>NUCLEOTIDE SEQUENCE [LARGE SCALE GENOMIC DNA]</scope>
    <source>
        <strain evidence="1 2">B2.3</strain>
    </source>
</reference>
<organism evidence="1 2">
    <name type="scientific">Aquibium carbonis</name>
    <dbReference type="NCBI Taxonomy" id="2495581"/>
    <lineage>
        <taxon>Bacteria</taxon>
        <taxon>Pseudomonadati</taxon>
        <taxon>Pseudomonadota</taxon>
        <taxon>Alphaproteobacteria</taxon>
        <taxon>Hyphomicrobiales</taxon>
        <taxon>Phyllobacteriaceae</taxon>
        <taxon>Aquibium</taxon>
    </lineage>
</organism>
<protein>
    <recommendedName>
        <fullName evidence="3">DUF5615 domain-containing protein</fullName>
    </recommendedName>
</protein>
<sequence>MRTIVDEGVPRRIVFPLREIGCSVDSFPNAWKGYKNGKLLKIVVEGGYGCMLTCDKNLAHQQNLKAAGLALVVLPTHDLAELIGMVDRIAQAISRASVGLALIVPPSSK</sequence>
<keyword evidence="2" id="KW-1185">Reference proteome</keyword>
<dbReference type="Proteomes" id="UP000278398">
    <property type="component" value="Unassembled WGS sequence"/>
</dbReference>
<proteinExistence type="predicted"/>
<dbReference type="AlphaFoldDB" id="A0A3R9YDP5"/>
<evidence type="ECO:0000313" key="2">
    <source>
        <dbReference type="Proteomes" id="UP000278398"/>
    </source>
</evidence>
<name>A0A3R9YDP5_9HYPH</name>
<accession>A0A3R9YDP5</accession>
<dbReference type="RefSeq" id="WP_126701052.1">
    <property type="nucleotide sequence ID" value="NZ_RWKW01000059.1"/>
</dbReference>
<evidence type="ECO:0008006" key="3">
    <source>
        <dbReference type="Google" id="ProtNLM"/>
    </source>
</evidence>
<comment type="caution">
    <text evidence="1">The sequence shown here is derived from an EMBL/GenBank/DDBJ whole genome shotgun (WGS) entry which is preliminary data.</text>
</comment>